<evidence type="ECO:0000256" key="2">
    <source>
        <dbReference type="SAM" id="MobiDB-lite"/>
    </source>
</evidence>
<feature type="coiled-coil region" evidence="1">
    <location>
        <begin position="165"/>
        <end position="192"/>
    </location>
</feature>
<evidence type="ECO:0000313" key="3">
    <source>
        <dbReference type="EMBL" id="EYF00561.1"/>
    </source>
</evidence>
<proteinExistence type="predicted"/>
<reference evidence="3 4" key="1">
    <citation type="submission" date="2013-05" db="EMBL/GenBank/DDBJ databases">
        <title>Genome assembly of Chondromyces apiculatus DSM 436.</title>
        <authorList>
            <person name="Sharma G."/>
            <person name="Khatri I."/>
            <person name="Kaur C."/>
            <person name="Mayilraj S."/>
            <person name="Subramanian S."/>
        </authorList>
    </citation>
    <scope>NUCLEOTIDE SEQUENCE [LARGE SCALE GENOMIC DNA]</scope>
    <source>
        <strain evidence="3 4">DSM 436</strain>
    </source>
</reference>
<evidence type="ECO:0000313" key="4">
    <source>
        <dbReference type="Proteomes" id="UP000019678"/>
    </source>
</evidence>
<dbReference type="Proteomes" id="UP000019678">
    <property type="component" value="Unassembled WGS sequence"/>
</dbReference>
<sequence>MQLPSSTASSESHLEYAAHFTGAEEAWRDAEIISAEQRAVIQEVGASVAARAQALKARHSSAELTEGATSRARARFGVRDVVLGMRVMACSDGLLNGPAQRSRDHALYKSVMLGRTASAIKSARPREEPELVERVRTQLAEAPDFTAKAGLLTSLDDALERSFEARDALDLAESAENQAADAEIAARRELRQALDQAYGRLRAAFPGQRDFVESFFLRKTRKKVTQASEPGRREARAAAR</sequence>
<dbReference type="EMBL" id="ASRX01000106">
    <property type="protein sequence ID" value="EYF00561.1"/>
    <property type="molecule type" value="Genomic_DNA"/>
</dbReference>
<comment type="caution">
    <text evidence="3">The sequence shown here is derived from an EMBL/GenBank/DDBJ whole genome shotgun (WGS) entry which is preliminary data.</text>
</comment>
<gene>
    <name evidence="3" type="ORF">CAP_0490</name>
</gene>
<accession>A0A017SWA7</accession>
<protein>
    <submittedName>
        <fullName evidence="3">Uncharacterized protein</fullName>
    </submittedName>
</protein>
<dbReference type="AlphaFoldDB" id="A0A017SWA7"/>
<feature type="region of interest" description="Disordered" evidence="2">
    <location>
        <begin position="221"/>
        <end position="240"/>
    </location>
</feature>
<evidence type="ECO:0000256" key="1">
    <source>
        <dbReference type="SAM" id="Coils"/>
    </source>
</evidence>
<keyword evidence="1" id="KW-0175">Coiled coil</keyword>
<dbReference type="OrthoDB" id="5510092at2"/>
<dbReference type="RefSeq" id="WP_044251026.1">
    <property type="nucleotide sequence ID" value="NZ_ASRX01000106.1"/>
</dbReference>
<keyword evidence="4" id="KW-1185">Reference proteome</keyword>
<feature type="compositionally biased region" description="Basic and acidic residues" evidence="2">
    <location>
        <begin position="230"/>
        <end position="240"/>
    </location>
</feature>
<name>A0A017SWA7_9BACT</name>
<organism evidence="3 4">
    <name type="scientific">Chondromyces apiculatus DSM 436</name>
    <dbReference type="NCBI Taxonomy" id="1192034"/>
    <lineage>
        <taxon>Bacteria</taxon>
        <taxon>Pseudomonadati</taxon>
        <taxon>Myxococcota</taxon>
        <taxon>Polyangia</taxon>
        <taxon>Polyangiales</taxon>
        <taxon>Polyangiaceae</taxon>
        <taxon>Chondromyces</taxon>
    </lineage>
</organism>